<sequence>MIGIDGHVSFFELFRGLKEPERVPWKAYFSGWLAMPLTAEQRAAVPAQSQHLWQLGTGLPFSSFPSQSIQAPRRVAAHLEAFRQLHPHRLVSPEDMPFQEVMGQPLFHSRQITHLGQPVAWEH</sequence>
<dbReference type="Proteomes" id="UP001314263">
    <property type="component" value="Unassembled WGS sequence"/>
</dbReference>
<keyword evidence="2" id="KW-1185">Reference proteome</keyword>
<proteinExistence type="predicted"/>
<dbReference type="EMBL" id="CAUYUE010000001">
    <property type="protein sequence ID" value="CAK0732805.1"/>
    <property type="molecule type" value="Genomic_DNA"/>
</dbReference>
<comment type="caution">
    <text evidence="1">The sequence shown here is derived from an EMBL/GenBank/DDBJ whole genome shotgun (WGS) entry which is preliminary data.</text>
</comment>
<name>A0AAV1HQQ1_9CHLO</name>
<evidence type="ECO:0000313" key="1">
    <source>
        <dbReference type="EMBL" id="CAK0732805.1"/>
    </source>
</evidence>
<gene>
    <name evidence="1" type="ORF">CVIRNUC_000185</name>
</gene>
<protein>
    <submittedName>
        <fullName evidence="1">Uncharacterized protein</fullName>
    </submittedName>
</protein>
<accession>A0AAV1HQQ1</accession>
<dbReference type="AlphaFoldDB" id="A0AAV1HQQ1"/>
<evidence type="ECO:0000313" key="2">
    <source>
        <dbReference type="Proteomes" id="UP001314263"/>
    </source>
</evidence>
<organism evidence="1 2">
    <name type="scientific">Coccomyxa viridis</name>
    <dbReference type="NCBI Taxonomy" id="1274662"/>
    <lineage>
        <taxon>Eukaryota</taxon>
        <taxon>Viridiplantae</taxon>
        <taxon>Chlorophyta</taxon>
        <taxon>core chlorophytes</taxon>
        <taxon>Trebouxiophyceae</taxon>
        <taxon>Trebouxiophyceae incertae sedis</taxon>
        <taxon>Coccomyxaceae</taxon>
        <taxon>Coccomyxa</taxon>
    </lineage>
</organism>
<reference evidence="1 2" key="1">
    <citation type="submission" date="2023-10" db="EMBL/GenBank/DDBJ databases">
        <authorList>
            <person name="Maclean D."/>
            <person name="Macfadyen A."/>
        </authorList>
    </citation>
    <scope>NUCLEOTIDE SEQUENCE [LARGE SCALE GENOMIC DNA]</scope>
</reference>